<dbReference type="EMBL" id="SMKO01000196">
    <property type="protein sequence ID" value="TDC92486.1"/>
    <property type="molecule type" value="Genomic_DNA"/>
</dbReference>
<dbReference type="RefSeq" id="WP_132604769.1">
    <property type="nucleotide sequence ID" value="NZ_SMKO01000196.1"/>
</dbReference>
<reference evidence="1 2" key="1">
    <citation type="submission" date="2019-03" db="EMBL/GenBank/DDBJ databases">
        <title>Draft genome sequences of novel Actinobacteria.</title>
        <authorList>
            <person name="Sahin N."/>
            <person name="Ay H."/>
            <person name="Saygin H."/>
        </authorList>
    </citation>
    <scope>NUCLEOTIDE SEQUENCE [LARGE SCALE GENOMIC DNA]</scope>
    <source>
        <strain evidence="1 2">KC310</strain>
    </source>
</reference>
<dbReference type="Proteomes" id="UP000295258">
    <property type="component" value="Unassembled WGS sequence"/>
</dbReference>
<sequence length="106" mass="11870">MVFRDAEAAAAYEATVVQRELGWSFRRQVELALKVAGAEDLRDAVRFTGEMGIIRAVAALEALEEVLADHPFRARLRVESDRHVLAVSPKCRAGWNAARAFVVRYQ</sequence>
<comment type="caution">
    <text evidence="1">The sequence shown here is derived from an EMBL/GenBank/DDBJ whole genome shotgun (WGS) entry which is preliminary data.</text>
</comment>
<evidence type="ECO:0000313" key="1">
    <source>
        <dbReference type="EMBL" id="TDC92486.1"/>
    </source>
</evidence>
<dbReference type="AlphaFoldDB" id="A0A4R4UQD2"/>
<protein>
    <submittedName>
        <fullName evidence="1">Uncharacterized protein</fullName>
    </submittedName>
</protein>
<evidence type="ECO:0000313" key="2">
    <source>
        <dbReference type="Proteomes" id="UP000295258"/>
    </source>
</evidence>
<organism evidence="1 2">
    <name type="scientific">Nonomuraea deserti</name>
    <dbReference type="NCBI Taxonomy" id="1848322"/>
    <lineage>
        <taxon>Bacteria</taxon>
        <taxon>Bacillati</taxon>
        <taxon>Actinomycetota</taxon>
        <taxon>Actinomycetes</taxon>
        <taxon>Streptosporangiales</taxon>
        <taxon>Streptosporangiaceae</taxon>
        <taxon>Nonomuraea</taxon>
    </lineage>
</organism>
<proteinExistence type="predicted"/>
<keyword evidence="2" id="KW-1185">Reference proteome</keyword>
<gene>
    <name evidence="1" type="ORF">E1292_41670</name>
</gene>
<name>A0A4R4UQD2_9ACTN</name>
<accession>A0A4R4UQD2</accession>